<evidence type="ECO:0000256" key="6">
    <source>
        <dbReference type="SAM" id="Coils"/>
    </source>
</evidence>
<reference evidence="9 10" key="1">
    <citation type="journal article" date="2011" name="Nat. Biotechnol.">
        <title>Comparative genomic analysis of the thermophilic biomass-degrading fungi Myceliophthora thermophila and Thielavia terrestris.</title>
        <authorList>
            <person name="Berka R.M."/>
            <person name="Grigoriev I.V."/>
            <person name="Otillar R."/>
            <person name="Salamov A."/>
            <person name="Grimwood J."/>
            <person name="Reid I."/>
            <person name="Ishmael N."/>
            <person name="John T."/>
            <person name="Darmond C."/>
            <person name="Moisan M.-C."/>
            <person name="Henrissat B."/>
            <person name="Coutinho P.M."/>
            <person name="Lombard V."/>
            <person name="Natvig D.O."/>
            <person name="Lindquist E."/>
            <person name="Schmutz J."/>
            <person name="Lucas S."/>
            <person name="Harris P."/>
            <person name="Powlowski J."/>
            <person name="Bellemare A."/>
            <person name="Taylor D."/>
            <person name="Butler G."/>
            <person name="de Vries R.P."/>
            <person name="Allijn I.E."/>
            <person name="van den Brink J."/>
            <person name="Ushinsky S."/>
            <person name="Storms R."/>
            <person name="Powell A.J."/>
            <person name="Paulsen I.T."/>
            <person name="Elbourne L.D.H."/>
            <person name="Baker S.E."/>
            <person name="Magnuson J."/>
            <person name="LaBoissiere S."/>
            <person name="Clutterbuck A.J."/>
            <person name="Martinez D."/>
            <person name="Wogulis M."/>
            <person name="de Leon A.L."/>
            <person name="Rey M.W."/>
            <person name="Tsang A."/>
        </authorList>
    </citation>
    <scope>NUCLEOTIDE SEQUENCE [LARGE SCALE GENOMIC DNA]</scope>
    <source>
        <strain evidence="10">ATCC 38088 / NRRL 8126</strain>
    </source>
</reference>
<dbReference type="PANTHER" id="PTHR47338">
    <property type="entry name" value="ZN(II)2CYS6 TRANSCRIPTION FACTOR (EUROFUNG)-RELATED"/>
    <property type="match status" value="1"/>
</dbReference>
<dbReference type="AlphaFoldDB" id="G2QSB9"/>
<keyword evidence="2" id="KW-0479">Metal-binding</keyword>
<dbReference type="GeneID" id="11521306"/>
<feature type="coiled-coil region" evidence="6">
    <location>
        <begin position="318"/>
        <end position="345"/>
    </location>
</feature>
<keyword evidence="6" id="KW-0175">Coiled coil</keyword>
<dbReference type="CDD" id="cd00067">
    <property type="entry name" value="GAL4"/>
    <property type="match status" value="1"/>
</dbReference>
<dbReference type="Pfam" id="PF00172">
    <property type="entry name" value="Zn_clus"/>
    <property type="match status" value="1"/>
</dbReference>
<evidence type="ECO:0000256" key="7">
    <source>
        <dbReference type="SAM" id="MobiDB-lite"/>
    </source>
</evidence>
<dbReference type="PROSITE" id="PS00463">
    <property type="entry name" value="ZN2_CY6_FUNGAL_1"/>
    <property type="match status" value="1"/>
</dbReference>
<dbReference type="PANTHER" id="PTHR47338:SF20">
    <property type="entry name" value="ZN(II)2CYS6 TRANSCRIPTION FACTOR (EUROFUNG)"/>
    <property type="match status" value="1"/>
</dbReference>
<dbReference type="KEGG" id="ttt:THITE_162453"/>
<evidence type="ECO:0000259" key="8">
    <source>
        <dbReference type="PROSITE" id="PS50048"/>
    </source>
</evidence>
<evidence type="ECO:0000256" key="4">
    <source>
        <dbReference type="ARBA" id="ARBA00023163"/>
    </source>
</evidence>
<sequence length="361" mass="38950">MSSRRIACQLCRDRKVRCPGEQPACGRCRRAGEQCVYLSAQQRPTKADLSETVEALQKRLNETESLILKMSGRSGNSVTMPDSFVFDWPSNPDFSAPAPAPAPSSLMEVSNTLPVAVNSLCSPLGNSFELHSSQATASPNGTAGGNYGQCDSGEQIEMDFERSPAELCLQPGLPLNNIHQDGHVQQQLRTTQLAPDTNHRSTPSTYGDSDTTVGGTATGQPPPAESSTALFDALRAYCSSVIRRECDVAGLASAVAEYMAWMRKVPSAGAPPVTNRDYQQMLGNIEGRVRELVDVARKGHDGPLHDLLGAVGRASGGGAVAAARVAELEAELQRLRQEQTRFFERDYDACKLLSEQTEKRP</sequence>
<dbReference type="GO" id="GO:0008270">
    <property type="term" value="F:zinc ion binding"/>
    <property type="evidence" value="ECO:0007669"/>
    <property type="project" value="InterPro"/>
</dbReference>
<dbReference type="eggNOG" id="ENOG502STA4">
    <property type="taxonomic scope" value="Eukaryota"/>
</dbReference>
<feature type="domain" description="Zn(2)-C6 fungal-type" evidence="8">
    <location>
        <begin position="7"/>
        <end position="37"/>
    </location>
</feature>
<keyword evidence="5" id="KW-0539">Nucleus</keyword>
<keyword evidence="3" id="KW-0805">Transcription regulation</keyword>
<dbReference type="Gene3D" id="4.10.240.10">
    <property type="entry name" value="Zn(2)-C6 fungal-type DNA-binding domain"/>
    <property type="match status" value="1"/>
</dbReference>
<evidence type="ECO:0000256" key="1">
    <source>
        <dbReference type="ARBA" id="ARBA00004123"/>
    </source>
</evidence>
<name>G2QSB9_THETT</name>
<protein>
    <recommendedName>
        <fullName evidence="8">Zn(2)-C6 fungal-type domain-containing protein</fullName>
    </recommendedName>
</protein>
<dbReference type="HOGENOM" id="CLU_700393_0_0_1"/>
<gene>
    <name evidence="9" type="ORF">THITE_162453</name>
</gene>
<dbReference type="RefSeq" id="XP_003648936.1">
    <property type="nucleotide sequence ID" value="XM_003648888.1"/>
</dbReference>
<evidence type="ECO:0000313" key="9">
    <source>
        <dbReference type="EMBL" id="AEO62600.1"/>
    </source>
</evidence>
<dbReference type="Proteomes" id="UP000008181">
    <property type="component" value="Chromosome 1"/>
</dbReference>
<keyword evidence="10" id="KW-1185">Reference proteome</keyword>
<dbReference type="InterPro" id="IPR050815">
    <property type="entry name" value="TF_fung"/>
</dbReference>
<feature type="region of interest" description="Disordered" evidence="7">
    <location>
        <begin position="183"/>
        <end position="226"/>
    </location>
</feature>
<dbReference type="OrthoDB" id="4576518at2759"/>
<keyword evidence="4" id="KW-0804">Transcription</keyword>
<proteinExistence type="predicted"/>
<evidence type="ECO:0000256" key="3">
    <source>
        <dbReference type="ARBA" id="ARBA00023015"/>
    </source>
</evidence>
<dbReference type="InterPro" id="IPR001138">
    <property type="entry name" value="Zn2Cys6_DnaBD"/>
</dbReference>
<feature type="compositionally biased region" description="Polar residues" evidence="7">
    <location>
        <begin position="131"/>
        <end position="141"/>
    </location>
</feature>
<organism evidence="9 10">
    <name type="scientific">Thermothielavioides terrestris (strain ATCC 38088 / NRRL 8126)</name>
    <name type="common">Thielavia terrestris</name>
    <dbReference type="NCBI Taxonomy" id="578455"/>
    <lineage>
        <taxon>Eukaryota</taxon>
        <taxon>Fungi</taxon>
        <taxon>Dikarya</taxon>
        <taxon>Ascomycota</taxon>
        <taxon>Pezizomycotina</taxon>
        <taxon>Sordariomycetes</taxon>
        <taxon>Sordariomycetidae</taxon>
        <taxon>Sordariales</taxon>
        <taxon>Chaetomiaceae</taxon>
        <taxon>Thermothielavioides</taxon>
        <taxon>Thermothielavioides terrestris</taxon>
    </lineage>
</organism>
<dbReference type="GO" id="GO:0005634">
    <property type="term" value="C:nucleus"/>
    <property type="evidence" value="ECO:0007669"/>
    <property type="project" value="UniProtKB-SubCell"/>
</dbReference>
<comment type="subcellular location">
    <subcellularLocation>
        <location evidence="1">Nucleus</location>
    </subcellularLocation>
</comment>
<dbReference type="PROSITE" id="PS50048">
    <property type="entry name" value="ZN2_CY6_FUNGAL_2"/>
    <property type="match status" value="1"/>
</dbReference>
<dbReference type="GO" id="GO:0000981">
    <property type="term" value="F:DNA-binding transcription factor activity, RNA polymerase II-specific"/>
    <property type="evidence" value="ECO:0007669"/>
    <property type="project" value="InterPro"/>
</dbReference>
<evidence type="ECO:0000256" key="5">
    <source>
        <dbReference type="ARBA" id="ARBA00023242"/>
    </source>
</evidence>
<evidence type="ECO:0000256" key="2">
    <source>
        <dbReference type="ARBA" id="ARBA00022723"/>
    </source>
</evidence>
<evidence type="ECO:0000313" key="10">
    <source>
        <dbReference type="Proteomes" id="UP000008181"/>
    </source>
</evidence>
<dbReference type="SUPFAM" id="SSF57701">
    <property type="entry name" value="Zn2/Cys6 DNA-binding domain"/>
    <property type="match status" value="1"/>
</dbReference>
<dbReference type="InterPro" id="IPR036864">
    <property type="entry name" value="Zn2-C6_fun-type_DNA-bd_sf"/>
</dbReference>
<dbReference type="EMBL" id="CP003009">
    <property type="protein sequence ID" value="AEO62600.1"/>
    <property type="molecule type" value="Genomic_DNA"/>
</dbReference>
<accession>G2QSB9</accession>
<dbReference type="SMART" id="SM00066">
    <property type="entry name" value="GAL4"/>
    <property type="match status" value="1"/>
</dbReference>
<feature type="region of interest" description="Disordered" evidence="7">
    <location>
        <begin position="131"/>
        <end position="152"/>
    </location>
</feature>
<feature type="coiled-coil region" evidence="6">
    <location>
        <begin position="46"/>
        <end position="73"/>
    </location>
</feature>